<reference evidence="1 2" key="1">
    <citation type="submission" date="2021-01" db="EMBL/GenBank/DDBJ databases">
        <title>FDA dAtabase for Regulatory Grade micrObial Sequences (FDA-ARGOS): Supporting development and validation of Infectious Disease Dx tests.</title>
        <authorList>
            <person name="Nelson B."/>
            <person name="Plummer A."/>
            <person name="Tallon L."/>
            <person name="Sadzewicz L."/>
            <person name="Zhao X."/>
            <person name="Boylan J."/>
            <person name="Ott S."/>
            <person name="Bowen H."/>
            <person name="Vavikolanu K."/>
            <person name="Mehta A."/>
            <person name="Aluvathingal J."/>
            <person name="Nadendla S."/>
            <person name="Myers T."/>
            <person name="Yan Y."/>
            <person name="Sichtig H."/>
        </authorList>
    </citation>
    <scope>NUCLEOTIDE SEQUENCE [LARGE SCALE GENOMIC DNA]</scope>
    <source>
        <strain evidence="1 2">FDAARGOS_1161</strain>
    </source>
</reference>
<accession>A0A974NLU1</accession>
<gene>
    <name evidence="1" type="ORF">I6J18_21910</name>
</gene>
<dbReference type="AlphaFoldDB" id="A0A974NLU1"/>
<dbReference type="KEGG" id="ppsr:I6J18_21910"/>
<proteinExistence type="predicted"/>
<evidence type="ECO:0000313" key="1">
    <source>
        <dbReference type="EMBL" id="QQT00199.1"/>
    </source>
</evidence>
<protein>
    <submittedName>
        <fullName evidence="1">Uncharacterized protein</fullName>
    </submittedName>
</protein>
<dbReference type="Proteomes" id="UP000595254">
    <property type="component" value="Chromosome"/>
</dbReference>
<name>A0A974NLU1_PERPY</name>
<keyword evidence="2" id="KW-1185">Reference proteome</keyword>
<evidence type="ECO:0000313" key="2">
    <source>
        <dbReference type="Proteomes" id="UP000595254"/>
    </source>
</evidence>
<dbReference type="EMBL" id="CP068053">
    <property type="protein sequence ID" value="QQT00199.1"/>
    <property type="molecule type" value="Genomic_DNA"/>
</dbReference>
<organism evidence="1 2">
    <name type="scientific">Peribacillus psychrosaccharolyticus</name>
    <name type="common">Bacillus psychrosaccharolyticus</name>
    <dbReference type="NCBI Taxonomy" id="1407"/>
    <lineage>
        <taxon>Bacteria</taxon>
        <taxon>Bacillati</taxon>
        <taxon>Bacillota</taxon>
        <taxon>Bacilli</taxon>
        <taxon>Bacillales</taxon>
        <taxon>Bacillaceae</taxon>
        <taxon>Peribacillus</taxon>
    </lineage>
</organism>
<sequence>MNSKVDEFYRITKALSSSYECIRGDVHNEKGINGLKEAEKNFYHALAYHLQGTSSYRQE</sequence>
<dbReference type="RefSeq" id="WP_040376246.1">
    <property type="nucleotide sequence ID" value="NZ_CP068053.1"/>
</dbReference>